<comment type="similarity">
    <text evidence="2">Belongs to the CobH/CbiC family.</text>
</comment>
<dbReference type="AlphaFoldDB" id="A0A8J7F5V1"/>
<accession>A0A8J7F5V1</accession>
<name>A0A8J7F5V1_9CYAN</name>
<dbReference type="SUPFAM" id="SSF63965">
    <property type="entry name" value="Precorrin-8X methylmutase CbiC/CobH"/>
    <property type="match status" value="1"/>
</dbReference>
<organism evidence="6 7">
    <name type="scientific">Plectonema cf. radiosum LEGE 06105</name>
    <dbReference type="NCBI Taxonomy" id="945769"/>
    <lineage>
        <taxon>Bacteria</taxon>
        <taxon>Bacillati</taxon>
        <taxon>Cyanobacteriota</taxon>
        <taxon>Cyanophyceae</taxon>
        <taxon>Oscillatoriophycideae</taxon>
        <taxon>Oscillatoriales</taxon>
        <taxon>Microcoleaceae</taxon>
        <taxon>Plectonema</taxon>
    </lineage>
</organism>
<dbReference type="UniPathway" id="UPA00148"/>
<dbReference type="PANTHER" id="PTHR43588">
    <property type="entry name" value="COBALT-PRECORRIN-8 METHYLMUTASE"/>
    <property type="match status" value="1"/>
</dbReference>
<keyword evidence="4" id="KW-0413">Isomerase</keyword>
<dbReference type="InterPro" id="IPR036588">
    <property type="entry name" value="CobH/CbiC_sf"/>
</dbReference>
<evidence type="ECO:0000313" key="7">
    <source>
        <dbReference type="Proteomes" id="UP000620559"/>
    </source>
</evidence>
<evidence type="ECO:0000256" key="4">
    <source>
        <dbReference type="ARBA" id="ARBA00023235"/>
    </source>
</evidence>
<comment type="pathway">
    <text evidence="1">Cofactor biosynthesis; adenosylcobalamin biosynthesis.</text>
</comment>
<dbReference type="Proteomes" id="UP000620559">
    <property type="component" value="Unassembled WGS sequence"/>
</dbReference>
<gene>
    <name evidence="6" type="ORF">IQ247_04170</name>
</gene>
<protein>
    <submittedName>
        <fullName evidence="6">Precorrin-8X methylmutase</fullName>
    </submittedName>
</protein>
<sequence length="222" mass="24298">MEWHITDAQSLAIIDREIGGAFALMHSNHDTLSPSSPREYRHFLLAEYEIIKRVIYATGDFEYKSLIEFSERSLQAAAAALASRSSIIVDTTTVQAGIAKEAQNNFANPVYCATSVQTPPQKEKTLAAWGIETLANRYPEGIFVVGQLPTALISLVDLIVAEKIRPVLIIATPPKFIDIDGKKQILKELSIPYITIKNQKGGATVAAAILDALIDLAWEAYG</sequence>
<dbReference type="GO" id="GO:0009236">
    <property type="term" value="P:cobalamin biosynthetic process"/>
    <property type="evidence" value="ECO:0007669"/>
    <property type="project" value="UniProtKB-UniPathway"/>
</dbReference>
<dbReference type="RefSeq" id="WP_193917367.1">
    <property type="nucleotide sequence ID" value="NZ_JADEWL010000008.1"/>
</dbReference>
<proteinExistence type="inferred from homology"/>
<keyword evidence="7" id="KW-1185">Reference proteome</keyword>
<dbReference type="InterPro" id="IPR003722">
    <property type="entry name" value="Cbl_synth_CobH/CbiC"/>
</dbReference>
<dbReference type="Gene3D" id="3.40.50.10230">
    <property type="entry name" value="Cobalamin biosynthesis CobH/CbiC, precorrin-8X methylmutase"/>
    <property type="match status" value="1"/>
</dbReference>
<dbReference type="PANTHER" id="PTHR43588:SF1">
    <property type="entry name" value="COBALT-PRECORRIN-8 METHYLMUTASE"/>
    <property type="match status" value="1"/>
</dbReference>
<evidence type="ECO:0000256" key="1">
    <source>
        <dbReference type="ARBA" id="ARBA00004953"/>
    </source>
</evidence>
<keyword evidence="3" id="KW-0169">Cobalamin biosynthesis</keyword>
<evidence type="ECO:0000256" key="3">
    <source>
        <dbReference type="ARBA" id="ARBA00022573"/>
    </source>
</evidence>
<evidence type="ECO:0000256" key="2">
    <source>
        <dbReference type="ARBA" id="ARBA00009774"/>
    </source>
</evidence>
<evidence type="ECO:0000313" key="6">
    <source>
        <dbReference type="EMBL" id="MBE9211924.1"/>
    </source>
</evidence>
<evidence type="ECO:0000259" key="5">
    <source>
        <dbReference type="Pfam" id="PF02570"/>
    </source>
</evidence>
<dbReference type="GO" id="GO:0016993">
    <property type="term" value="F:precorrin-8X methylmutase activity"/>
    <property type="evidence" value="ECO:0007669"/>
    <property type="project" value="InterPro"/>
</dbReference>
<comment type="caution">
    <text evidence="6">The sequence shown here is derived from an EMBL/GenBank/DDBJ whole genome shotgun (WGS) entry which is preliminary data.</text>
</comment>
<dbReference type="Pfam" id="PF02570">
    <property type="entry name" value="CbiC"/>
    <property type="match status" value="1"/>
</dbReference>
<feature type="domain" description="Cobalamin biosynthesis precorrin-8X methylmutase CobH/CbiC" evidence="5">
    <location>
        <begin position="42"/>
        <end position="215"/>
    </location>
</feature>
<reference evidence="6" key="1">
    <citation type="submission" date="2020-10" db="EMBL/GenBank/DDBJ databases">
        <authorList>
            <person name="Castelo-Branco R."/>
            <person name="Eusebio N."/>
            <person name="Adriana R."/>
            <person name="Vieira A."/>
            <person name="Brugerolle De Fraissinette N."/>
            <person name="Rezende De Castro R."/>
            <person name="Schneider M.P."/>
            <person name="Vasconcelos V."/>
            <person name="Leao P.N."/>
        </authorList>
    </citation>
    <scope>NUCLEOTIDE SEQUENCE</scope>
    <source>
        <strain evidence="6">LEGE 06105</strain>
    </source>
</reference>
<dbReference type="EMBL" id="JADEWL010000008">
    <property type="protein sequence ID" value="MBE9211924.1"/>
    <property type="molecule type" value="Genomic_DNA"/>
</dbReference>